<feature type="repeat" description="PPR" evidence="3">
    <location>
        <begin position="199"/>
        <end position="233"/>
    </location>
</feature>
<gene>
    <name evidence="5" type="ORF">RND81_O264500</name>
</gene>
<dbReference type="FunFam" id="1.25.40.10:FF:000344">
    <property type="entry name" value="Pentatricopeptide repeat-containing protein"/>
    <property type="match status" value="1"/>
</dbReference>
<feature type="repeat" description="PPR" evidence="3">
    <location>
        <begin position="368"/>
        <end position="402"/>
    </location>
</feature>
<dbReference type="InterPro" id="IPR032867">
    <property type="entry name" value="DYW_dom"/>
</dbReference>
<dbReference type="Proteomes" id="UP001443914">
    <property type="component" value="Unassembled WGS sequence"/>
</dbReference>
<accession>A0AAW1GJ68</accession>
<evidence type="ECO:0000313" key="6">
    <source>
        <dbReference type="Proteomes" id="UP001443914"/>
    </source>
</evidence>
<organism evidence="5 6">
    <name type="scientific">Saponaria officinalis</name>
    <name type="common">Common soapwort</name>
    <name type="synonym">Lychnis saponaria</name>
    <dbReference type="NCBI Taxonomy" id="3572"/>
    <lineage>
        <taxon>Eukaryota</taxon>
        <taxon>Viridiplantae</taxon>
        <taxon>Streptophyta</taxon>
        <taxon>Embryophyta</taxon>
        <taxon>Tracheophyta</taxon>
        <taxon>Spermatophyta</taxon>
        <taxon>Magnoliopsida</taxon>
        <taxon>eudicotyledons</taxon>
        <taxon>Gunneridae</taxon>
        <taxon>Pentapetalae</taxon>
        <taxon>Caryophyllales</taxon>
        <taxon>Caryophyllaceae</taxon>
        <taxon>Caryophylleae</taxon>
        <taxon>Saponaria</taxon>
    </lineage>
</organism>
<feature type="domain" description="DYW" evidence="4">
    <location>
        <begin position="583"/>
        <end position="675"/>
    </location>
</feature>
<feature type="repeat" description="PPR" evidence="3">
    <location>
        <begin position="267"/>
        <end position="301"/>
    </location>
</feature>
<dbReference type="PROSITE" id="PS51375">
    <property type="entry name" value="PPR"/>
    <property type="match status" value="4"/>
</dbReference>
<comment type="caution">
    <text evidence="5">The sequence shown here is derived from an EMBL/GenBank/DDBJ whole genome shotgun (WGS) entry which is preliminary data.</text>
</comment>
<dbReference type="GO" id="GO:0003723">
    <property type="term" value="F:RNA binding"/>
    <property type="evidence" value="ECO:0007669"/>
    <property type="project" value="InterPro"/>
</dbReference>
<dbReference type="PANTHER" id="PTHR47926:SF373">
    <property type="entry name" value="TETRATRICOPEPTIDE-LIKE HELICAL DOMAIN SUPERFAMILY, DYW DOMAIN-CONTAINING PROTEIN"/>
    <property type="match status" value="1"/>
</dbReference>
<evidence type="ECO:0000259" key="4">
    <source>
        <dbReference type="Pfam" id="PF14432"/>
    </source>
</evidence>
<dbReference type="Pfam" id="PF13041">
    <property type="entry name" value="PPR_2"/>
    <property type="match status" value="4"/>
</dbReference>
<dbReference type="InterPro" id="IPR011990">
    <property type="entry name" value="TPR-like_helical_dom_sf"/>
</dbReference>
<comment type="similarity">
    <text evidence="1">Belongs to the PPR family. PCMP-H subfamily.</text>
</comment>
<evidence type="ECO:0000313" key="5">
    <source>
        <dbReference type="EMBL" id="KAK9663643.1"/>
    </source>
</evidence>
<dbReference type="Pfam" id="PF20431">
    <property type="entry name" value="E_motif"/>
    <property type="match status" value="1"/>
</dbReference>
<dbReference type="AlphaFoldDB" id="A0AAW1GJ68"/>
<keyword evidence="6" id="KW-1185">Reference proteome</keyword>
<sequence length="675" mass="76235">MIVRHYCSRKFSTAIQLKPNFSNPKLSRQNVVLTVDYCNQVLNSHPDVKTLRNLHFNILSDHNLRTNSWVLLNLIRGYASCGELGVARQLFDENPERNVVFFNVMIRSYVTYQHYQDALRVFKSMSSCYVRPDHYTYPCVLKACSASENLWVGLQAHAAVCKVGLDLNLFVGNGLVSMYGKCGVLVDGRKVFDGMRVRDVVSWNSMVAGYARKGYFDDALKICQEMELHKVKPDAGTMASLIPAVTNTSYENVVFVKEMFENLDKKSLVSWNVMIAVYVNNSMAAEAIDLYRRMEADGIEPDGVTITSILPACGDLSAVSLGKKIHKYVERKRLRPNLSLENALVDMYAKCGCLREARNVFDTMQSRDIVSWTSIISAYGVSGQGREVVALFARMRDEGTIPDSIAFVAVMSACSHSGMTEKGKHYYKLMTEEYNITLRVEHYCCMVDILGRAGRVDEAFSFIKEMPIEPNERVWGALLGACRVHSNMNIGLIAADNLFQMVPEQAGYYVLLSNIYAKAGKWKEVNTVRRSMKSKGMAKTPGISNVEHNGQIYTFLAGDRSHPQSKEIYETLGLLMGKMKEQGYSPEMESALHDVEEEDKQDHLTVHSEKLAIVFALINTRPPTPIRITKNLRVCGDCHVAIKLMSKITEREIIVRDTNRFHTFKNGVCSCRDYW</sequence>
<dbReference type="Pfam" id="PF20430">
    <property type="entry name" value="Eplus_motif"/>
    <property type="match status" value="1"/>
</dbReference>
<evidence type="ECO:0000256" key="3">
    <source>
        <dbReference type="PROSITE-ProRule" id="PRU00708"/>
    </source>
</evidence>
<reference evidence="5" key="1">
    <citation type="submission" date="2024-03" db="EMBL/GenBank/DDBJ databases">
        <title>WGS assembly of Saponaria officinalis var. Norfolk2.</title>
        <authorList>
            <person name="Jenkins J."/>
            <person name="Shu S."/>
            <person name="Grimwood J."/>
            <person name="Barry K."/>
            <person name="Goodstein D."/>
            <person name="Schmutz J."/>
            <person name="Leebens-Mack J."/>
            <person name="Osbourn A."/>
        </authorList>
    </citation>
    <scope>NUCLEOTIDE SEQUENCE [LARGE SCALE GENOMIC DNA]</scope>
    <source>
        <strain evidence="5">JIC</strain>
    </source>
</reference>
<dbReference type="InterPro" id="IPR046960">
    <property type="entry name" value="PPR_At4g14850-like_plant"/>
</dbReference>
<dbReference type="Pfam" id="PF01535">
    <property type="entry name" value="PPR"/>
    <property type="match status" value="1"/>
</dbReference>
<dbReference type="NCBIfam" id="TIGR00756">
    <property type="entry name" value="PPR"/>
    <property type="match status" value="6"/>
</dbReference>
<dbReference type="FunFam" id="1.25.40.10:FF:002148">
    <property type="entry name" value="Pentatricopeptide repeat-containing protein At2g29760, chloroplastic"/>
    <property type="match status" value="1"/>
</dbReference>
<protein>
    <recommendedName>
        <fullName evidence="4">DYW domain-containing protein</fullName>
    </recommendedName>
</protein>
<evidence type="ECO:0000256" key="1">
    <source>
        <dbReference type="ARBA" id="ARBA00006643"/>
    </source>
</evidence>
<dbReference type="Pfam" id="PF14432">
    <property type="entry name" value="DYW_deaminase"/>
    <property type="match status" value="1"/>
</dbReference>
<dbReference type="InterPro" id="IPR046848">
    <property type="entry name" value="E_motif"/>
</dbReference>
<dbReference type="InterPro" id="IPR002885">
    <property type="entry name" value="PPR_rpt"/>
</dbReference>
<keyword evidence="2" id="KW-0677">Repeat</keyword>
<dbReference type="InterPro" id="IPR046849">
    <property type="entry name" value="E2_motif"/>
</dbReference>
<proteinExistence type="inferred from homology"/>
<name>A0AAW1GJ68_SAPOF</name>
<evidence type="ECO:0000256" key="2">
    <source>
        <dbReference type="ARBA" id="ARBA00022737"/>
    </source>
</evidence>
<dbReference type="GO" id="GO:0009451">
    <property type="term" value="P:RNA modification"/>
    <property type="evidence" value="ECO:0007669"/>
    <property type="project" value="InterPro"/>
</dbReference>
<dbReference type="GO" id="GO:0008270">
    <property type="term" value="F:zinc ion binding"/>
    <property type="evidence" value="ECO:0007669"/>
    <property type="project" value="InterPro"/>
</dbReference>
<dbReference type="PANTHER" id="PTHR47926">
    <property type="entry name" value="PENTATRICOPEPTIDE REPEAT-CONTAINING PROTEIN"/>
    <property type="match status" value="1"/>
</dbReference>
<feature type="repeat" description="PPR" evidence="3">
    <location>
        <begin position="98"/>
        <end position="132"/>
    </location>
</feature>
<dbReference type="Gene3D" id="1.25.40.10">
    <property type="entry name" value="Tetratricopeptide repeat domain"/>
    <property type="match status" value="4"/>
</dbReference>
<dbReference type="EMBL" id="JBDFQZ010000016">
    <property type="protein sequence ID" value="KAK9663643.1"/>
    <property type="molecule type" value="Genomic_DNA"/>
</dbReference>